<keyword evidence="4" id="KW-0679">Respiratory chain</keyword>
<comment type="similarity">
    <text evidence="2">Belongs to the UQCRH/QCR6 family.</text>
</comment>
<feature type="domain" description="Ubiquinol-cytochrome C reductase hinge" evidence="9">
    <location>
        <begin position="1"/>
        <end position="31"/>
    </location>
</feature>
<accession>A0AAD7MSW1</accession>
<evidence type="ECO:0000256" key="2">
    <source>
        <dbReference type="ARBA" id="ARBA00006498"/>
    </source>
</evidence>
<dbReference type="Proteomes" id="UP001215598">
    <property type="component" value="Unassembled WGS sequence"/>
</dbReference>
<evidence type="ECO:0000256" key="6">
    <source>
        <dbReference type="ARBA" id="ARBA00022982"/>
    </source>
</evidence>
<proteinExistence type="inferred from homology"/>
<evidence type="ECO:0000256" key="5">
    <source>
        <dbReference type="ARBA" id="ARBA00022792"/>
    </source>
</evidence>
<keyword evidence="7" id="KW-0496">Mitochondrion</keyword>
<protein>
    <recommendedName>
        <fullName evidence="9">Ubiquinol-cytochrome C reductase hinge domain-containing protein</fullName>
    </recommendedName>
</protein>
<keyword evidence="3" id="KW-0813">Transport</keyword>
<organism evidence="10 11">
    <name type="scientific">Mycena metata</name>
    <dbReference type="NCBI Taxonomy" id="1033252"/>
    <lineage>
        <taxon>Eukaryota</taxon>
        <taxon>Fungi</taxon>
        <taxon>Dikarya</taxon>
        <taxon>Basidiomycota</taxon>
        <taxon>Agaricomycotina</taxon>
        <taxon>Agaricomycetes</taxon>
        <taxon>Agaricomycetidae</taxon>
        <taxon>Agaricales</taxon>
        <taxon>Marasmiineae</taxon>
        <taxon>Mycenaceae</taxon>
        <taxon>Mycena</taxon>
    </lineage>
</organism>
<evidence type="ECO:0000313" key="10">
    <source>
        <dbReference type="EMBL" id="KAJ7729172.1"/>
    </source>
</evidence>
<dbReference type="InterPro" id="IPR023184">
    <property type="entry name" value="Ubol_cytC_Rdtase_hinge_dom"/>
</dbReference>
<gene>
    <name evidence="10" type="ORF">B0H16DRAFT_1587362</name>
</gene>
<evidence type="ECO:0000256" key="4">
    <source>
        <dbReference type="ARBA" id="ARBA00022660"/>
    </source>
</evidence>
<comment type="subcellular location">
    <subcellularLocation>
        <location evidence="1">Mitochondrion inner membrane</location>
    </subcellularLocation>
</comment>
<evidence type="ECO:0000256" key="8">
    <source>
        <dbReference type="ARBA" id="ARBA00023136"/>
    </source>
</evidence>
<dbReference type="AlphaFoldDB" id="A0AAD7MSW1"/>
<evidence type="ECO:0000313" key="11">
    <source>
        <dbReference type="Proteomes" id="UP001215598"/>
    </source>
</evidence>
<comment type="caution">
    <text evidence="10">The sequence shown here is derived from an EMBL/GenBank/DDBJ whole genome shotgun (WGS) entry which is preliminary data.</text>
</comment>
<keyword evidence="5" id="KW-0999">Mitochondrion inner membrane</keyword>
<dbReference type="EMBL" id="JARKIB010000167">
    <property type="protein sequence ID" value="KAJ7729172.1"/>
    <property type="molecule type" value="Genomic_DNA"/>
</dbReference>
<dbReference type="Pfam" id="PF02320">
    <property type="entry name" value="UCR_hinge"/>
    <property type="match status" value="1"/>
</dbReference>
<dbReference type="Gene3D" id="1.10.287.20">
    <property type="entry name" value="Ubiquinol-cytochrome C reductase hinge domain"/>
    <property type="match status" value="1"/>
</dbReference>
<keyword evidence="8" id="KW-0472">Membrane</keyword>
<sequence>MKHHFEKCQEKIEAGKGFKGEECVEELSPWLLFPLLLSQSTSCTAPKPAPRPRSSLNCANFPLPQISLP</sequence>
<evidence type="ECO:0000256" key="1">
    <source>
        <dbReference type="ARBA" id="ARBA00004273"/>
    </source>
</evidence>
<keyword evidence="6" id="KW-0249">Electron transport</keyword>
<dbReference type="InterPro" id="IPR036811">
    <property type="entry name" value="Ubol_cytC_Rdtase_hinge_dom_sf"/>
</dbReference>
<reference evidence="10" key="1">
    <citation type="submission" date="2023-03" db="EMBL/GenBank/DDBJ databases">
        <title>Massive genome expansion in bonnet fungi (Mycena s.s.) driven by repeated elements and novel gene families across ecological guilds.</title>
        <authorList>
            <consortium name="Lawrence Berkeley National Laboratory"/>
            <person name="Harder C.B."/>
            <person name="Miyauchi S."/>
            <person name="Viragh M."/>
            <person name="Kuo A."/>
            <person name="Thoen E."/>
            <person name="Andreopoulos B."/>
            <person name="Lu D."/>
            <person name="Skrede I."/>
            <person name="Drula E."/>
            <person name="Henrissat B."/>
            <person name="Morin E."/>
            <person name="Kohler A."/>
            <person name="Barry K."/>
            <person name="LaButti K."/>
            <person name="Morin E."/>
            <person name="Salamov A."/>
            <person name="Lipzen A."/>
            <person name="Mereny Z."/>
            <person name="Hegedus B."/>
            <person name="Baldrian P."/>
            <person name="Stursova M."/>
            <person name="Weitz H."/>
            <person name="Taylor A."/>
            <person name="Grigoriev I.V."/>
            <person name="Nagy L.G."/>
            <person name="Martin F."/>
            <person name="Kauserud H."/>
        </authorList>
    </citation>
    <scope>NUCLEOTIDE SEQUENCE</scope>
    <source>
        <strain evidence="10">CBHHK182m</strain>
    </source>
</reference>
<name>A0AAD7MSW1_9AGAR</name>
<keyword evidence="11" id="KW-1185">Reference proteome</keyword>
<evidence type="ECO:0000256" key="7">
    <source>
        <dbReference type="ARBA" id="ARBA00023128"/>
    </source>
</evidence>
<evidence type="ECO:0000256" key="3">
    <source>
        <dbReference type="ARBA" id="ARBA00022448"/>
    </source>
</evidence>
<evidence type="ECO:0000259" key="9">
    <source>
        <dbReference type="Pfam" id="PF02320"/>
    </source>
</evidence>
<dbReference type="GO" id="GO:0005743">
    <property type="term" value="C:mitochondrial inner membrane"/>
    <property type="evidence" value="ECO:0007669"/>
    <property type="project" value="UniProtKB-SubCell"/>
</dbReference>